<dbReference type="AlphaFoldDB" id="A0AA39JHF9"/>
<sequence>MSLSQKGRRKKEGLDGGFSESGSDFKLSLEHPDGALAHPASTTHSPALLNISLSHKIEAYCHLQDTSVPCFYGHFLMPVPSQGNSTVTGTDFRILIPVQKAKDLPVAIDVKIVIPMLKMGVAASVWLVVFSAGVVVVNGTTPSSVVVAIIVGSGLHPIHSPTRSHLTGLLIPPSTTLHYTTSALKHASFVVVTPINFLELRFSFRRLTPPDGIRLLII</sequence>
<protein>
    <submittedName>
        <fullName evidence="1">Uncharacterized protein</fullName>
    </submittedName>
</protein>
<keyword evidence="2" id="KW-1185">Reference proteome</keyword>
<accession>A0AA39JHF9</accession>
<proteinExistence type="predicted"/>
<gene>
    <name evidence="1" type="ORF">EV421DRAFT_1735934</name>
</gene>
<dbReference type="Proteomes" id="UP001175226">
    <property type="component" value="Unassembled WGS sequence"/>
</dbReference>
<comment type="caution">
    <text evidence="1">The sequence shown here is derived from an EMBL/GenBank/DDBJ whole genome shotgun (WGS) entry which is preliminary data.</text>
</comment>
<evidence type="ECO:0000313" key="1">
    <source>
        <dbReference type="EMBL" id="KAK0442837.1"/>
    </source>
</evidence>
<organism evidence="1 2">
    <name type="scientific">Armillaria borealis</name>
    <dbReference type="NCBI Taxonomy" id="47425"/>
    <lineage>
        <taxon>Eukaryota</taxon>
        <taxon>Fungi</taxon>
        <taxon>Dikarya</taxon>
        <taxon>Basidiomycota</taxon>
        <taxon>Agaricomycotina</taxon>
        <taxon>Agaricomycetes</taxon>
        <taxon>Agaricomycetidae</taxon>
        <taxon>Agaricales</taxon>
        <taxon>Marasmiineae</taxon>
        <taxon>Physalacriaceae</taxon>
        <taxon>Armillaria</taxon>
    </lineage>
</organism>
<evidence type="ECO:0000313" key="2">
    <source>
        <dbReference type="Proteomes" id="UP001175226"/>
    </source>
</evidence>
<reference evidence="1" key="1">
    <citation type="submission" date="2023-06" db="EMBL/GenBank/DDBJ databases">
        <authorList>
            <consortium name="Lawrence Berkeley National Laboratory"/>
            <person name="Ahrendt S."/>
            <person name="Sahu N."/>
            <person name="Indic B."/>
            <person name="Wong-Bajracharya J."/>
            <person name="Merenyi Z."/>
            <person name="Ke H.-M."/>
            <person name="Monk M."/>
            <person name="Kocsube S."/>
            <person name="Drula E."/>
            <person name="Lipzen A."/>
            <person name="Balint B."/>
            <person name="Henrissat B."/>
            <person name="Andreopoulos B."/>
            <person name="Martin F.M."/>
            <person name="Harder C.B."/>
            <person name="Rigling D."/>
            <person name="Ford K.L."/>
            <person name="Foster G.D."/>
            <person name="Pangilinan J."/>
            <person name="Papanicolaou A."/>
            <person name="Barry K."/>
            <person name="LaButti K."/>
            <person name="Viragh M."/>
            <person name="Koriabine M."/>
            <person name="Yan M."/>
            <person name="Riley R."/>
            <person name="Champramary S."/>
            <person name="Plett K.L."/>
            <person name="Tsai I.J."/>
            <person name="Slot J."/>
            <person name="Sipos G."/>
            <person name="Plett J."/>
            <person name="Nagy L.G."/>
            <person name="Grigoriev I.V."/>
        </authorList>
    </citation>
    <scope>NUCLEOTIDE SEQUENCE</scope>
    <source>
        <strain evidence="1">FPL87.14</strain>
    </source>
</reference>
<name>A0AA39JHF9_9AGAR</name>
<dbReference type="EMBL" id="JAUEPT010000024">
    <property type="protein sequence ID" value="KAK0442837.1"/>
    <property type="molecule type" value="Genomic_DNA"/>
</dbReference>